<keyword evidence="2" id="KW-1185">Reference proteome</keyword>
<dbReference type="Proteomes" id="UP001162741">
    <property type="component" value="Chromosome"/>
</dbReference>
<reference evidence="1" key="1">
    <citation type="submission" date="2022-10" db="EMBL/GenBank/DDBJ databases">
        <title>Chitinophaga sp. nov., isolated from soil.</title>
        <authorList>
            <person name="Jeon C.O."/>
        </authorList>
    </citation>
    <scope>NUCLEOTIDE SEQUENCE</scope>
    <source>
        <strain evidence="1">R8</strain>
    </source>
</reference>
<accession>A0ABY6J822</accession>
<organism evidence="1 2">
    <name type="scientific">Chitinophaga horti</name>
    <dbReference type="NCBI Taxonomy" id="2920382"/>
    <lineage>
        <taxon>Bacteria</taxon>
        <taxon>Pseudomonadati</taxon>
        <taxon>Bacteroidota</taxon>
        <taxon>Chitinophagia</taxon>
        <taxon>Chitinophagales</taxon>
        <taxon>Chitinophagaceae</taxon>
        <taxon>Chitinophaga</taxon>
    </lineage>
</organism>
<gene>
    <name evidence="1" type="ORF">MKQ68_04230</name>
</gene>
<evidence type="ECO:0000313" key="2">
    <source>
        <dbReference type="Proteomes" id="UP001162741"/>
    </source>
</evidence>
<evidence type="ECO:0008006" key="3">
    <source>
        <dbReference type="Google" id="ProtNLM"/>
    </source>
</evidence>
<dbReference type="EMBL" id="CP107006">
    <property type="protein sequence ID" value="UYQ94299.1"/>
    <property type="molecule type" value="Genomic_DNA"/>
</dbReference>
<proteinExistence type="predicted"/>
<name>A0ABY6J822_9BACT</name>
<sequence>MTRANPGEYVDFDIPWRIDLSYSLNFSKTRTADYRRDTTVFTQYLSFNGDFSLTPNWKIGMSSGYDFRLNQISYTTMYVSRDLHCWQMSINLVPFGSYRSFSITISPKAGILRDLRVNRTRQFYDL</sequence>
<protein>
    <recommendedName>
        <fullName evidence="3">LPS-assembly protein LptD</fullName>
    </recommendedName>
</protein>
<evidence type="ECO:0000313" key="1">
    <source>
        <dbReference type="EMBL" id="UYQ94299.1"/>
    </source>
</evidence>
<dbReference type="RefSeq" id="WP_264282217.1">
    <property type="nucleotide sequence ID" value="NZ_CP107006.1"/>
</dbReference>